<keyword evidence="4" id="KW-0406">Ion transport</keyword>
<dbReference type="InterPro" id="IPR016024">
    <property type="entry name" value="ARM-type_fold"/>
</dbReference>
<organism evidence="8 9">
    <name type="scientific">Trachymyrmex cornetzi</name>
    <dbReference type="NCBI Taxonomy" id="471704"/>
    <lineage>
        <taxon>Eukaryota</taxon>
        <taxon>Metazoa</taxon>
        <taxon>Ecdysozoa</taxon>
        <taxon>Arthropoda</taxon>
        <taxon>Hexapoda</taxon>
        <taxon>Insecta</taxon>
        <taxon>Pterygota</taxon>
        <taxon>Neoptera</taxon>
        <taxon>Endopterygota</taxon>
        <taxon>Hymenoptera</taxon>
        <taxon>Apocrita</taxon>
        <taxon>Aculeata</taxon>
        <taxon>Formicoidea</taxon>
        <taxon>Formicidae</taxon>
        <taxon>Myrmicinae</taxon>
        <taxon>Trachymyrmex</taxon>
    </lineage>
</organism>
<feature type="domain" description="ATPase V1 complex subunit H C-terminal" evidence="7">
    <location>
        <begin position="449"/>
        <end position="564"/>
    </location>
</feature>
<evidence type="ECO:0000256" key="1">
    <source>
        <dbReference type="ARBA" id="ARBA00008613"/>
    </source>
</evidence>
<dbReference type="Proteomes" id="UP000078492">
    <property type="component" value="Unassembled WGS sequence"/>
</dbReference>
<dbReference type="InterPro" id="IPR038497">
    <property type="entry name" value="ATPase_V1-cplx_hsu_C_sf"/>
</dbReference>
<name>A0A151J8T4_9HYME</name>
<evidence type="ECO:0000256" key="3">
    <source>
        <dbReference type="ARBA" id="ARBA00022781"/>
    </source>
</evidence>
<dbReference type="GO" id="GO:0005765">
    <property type="term" value="C:lysosomal membrane"/>
    <property type="evidence" value="ECO:0007669"/>
    <property type="project" value="TreeGrafter"/>
</dbReference>
<sequence>MVDRANSIKQMIPALPDEKIDMLAATSVLQQQAADIRNQRINWQSYFQSQMISKEDYDFIAAFDSSDAKTRENKLKENSHQAAKTFLNLLGHVSKDQTIQYILTMIDDMLQEDRSRVEIFREHSTRKRESVWGPFLNLLNRQDGFIMNMTSRIIAKLACWSHDLMEKTDLQFYLTWLKDQLKLSVNVCRRGSGCLGRRNGCLSVRRRGNGCVGVRRRGSGCLGVRRRGNECLGVRRRGNAKIGKLSKGHQIEHSCVFEFDALQDRTDLHAGLEQDTAVEQAKKANELHELFNPNNEYIQSVARCLQMMLRIDEYRFAFVSVDGISTLLSVLSGRVNFQVQYQLIFCLWVLTFNPLLAEKMNKFNVIPILADILSDSVKEKVTRIILAVFRNLIEKVEDGQVAKEHCIAMVQCKVLKQLSILCQRKFDDEDITDDIEFLNDKLQASVQDLSSFDEYSTEVKSGRLEWSPVHKSGKFWRENASRLNEKNYELLRILVHLLETSKDPLVLSVASFDIGEYVRHYPRGKHIIEQLGGKQRVMQLLGHEDPNVRYEALLAVQKLMVHNWEYLGKQLEKEQTGASGAPTNKPGVQVSAKA</sequence>
<dbReference type="InterPro" id="IPR011987">
    <property type="entry name" value="ATPase_V1-cplx_hsu_C"/>
</dbReference>
<evidence type="ECO:0000256" key="4">
    <source>
        <dbReference type="ARBA" id="ARBA00023065"/>
    </source>
</evidence>
<dbReference type="Pfam" id="PF11698">
    <property type="entry name" value="V-ATPase_H_C"/>
    <property type="match status" value="1"/>
</dbReference>
<evidence type="ECO:0000259" key="7">
    <source>
        <dbReference type="Pfam" id="PF11698"/>
    </source>
</evidence>
<dbReference type="GO" id="GO:0046961">
    <property type="term" value="F:proton-transporting ATPase activity, rotational mechanism"/>
    <property type="evidence" value="ECO:0007669"/>
    <property type="project" value="InterPro"/>
</dbReference>
<gene>
    <name evidence="8" type="ORF">ALC57_06393</name>
</gene>
<dbReference type="SMART" id="SM00185">
    <property type="entry name" value="ARM"/>
    <property type="match status" value="3"/>
</dbReference>
<dbReference type="PANTHER" id="PTHR10698:SF0">
    <property type="entry name" value="V-TYPE PROTON ATPASE SUBUNIT H"/>
    <property type="match status" value="1"/>
</dbReference>
<dbReference type="FunFam" id="1.25.40.150:FF:000001">
    <property type="entry name" value="V-type proton ATPase subunit H"/>
    <property type="match status" value="1"/>
</dbReference>
<dbReference type="InterPro" id="IPR004908">
    <property type="entry name" value="ATPase_V1-cplx_hsu"/>
</dbReference>
<dbReference type="SUPFAM" id="SSF48371">
    <property type="entry name" value="ARM repeat"/>
    <property type="match status" value="2"/>
</dbReference>
<proteinExistence type="inferred from homology"/>
<keyword evidence="3" id="KW-0375">Hydrogen ion transport</keyword>
<reference evidence="8 9" key="1">
    <citation type="submission" date="2015-09" db="EMBL/GenBank/DDBJ databases">
        <title>Trachymyrmex cornetzi WGS genome.</title>
        <authorList>
            <person name="Nygaard S."/>
            <person name="Hu H."/>
            <person name="Boomsma J."/>
            <person name="Zhang G."/>
        </authorList>
    </citation>
    <scope>NUCLEOTIDE SEQUENCE [LARGE SCALE GENOMIC DNA]</scope>
    <source>
        <strain evidence="8">Tcor2-1</strain>
        <tissue evidence="8">Whole body</tissue>
    </source>
</reference>
<dbReference type="CDD" id="cd00256">
    <property type="entry name" value="VATPase_H"/>
    <property type="match status" value="1"/>
</dbReference>
<dbReference type="InterPro" id="IPR000225">
    <property type="entry name" value="Armadillo"/>
</dbReference>
<accession>A0A151J8T4</accession>
<dbReference type="EMBL" id="KQ979488">
    <property type="protein sequence ID" value="KYN21229.1"/>
    <property type="molecule type" value="Genomic_DNA"/>
</dbReference>
<comment type="similarity">
    <text evidence="1">Belongs to the V-ATPase H subunit family.</text>
</comment>
<evidence type="ECO:0000313" key="8">
    <source>
        <dbReference type="EMBL" id="KYN21229.1"/>
    </source>
</evidence>
<evidence type="ECO:0000256" key="5">
    <source>
        <dbReference type="ARBA" id="ARBA00046225"/>
    </source>
</evidence>
<dbReference type="Gene3D" id="1.25.40.150">
    <property type="entry name" value="V-type ATPase, subunit H, C-terminal domain"/>
    <property type="match status" value="1"/>
</dbReference>
<dbReference type="Pfam" id="PF03224">
    <property type="entry name" value="V-ATPase_H_N"/>
    <property type="match status" value="1"/>
</dbReference>
<evidence type="ECO:0000256" key="6">
    <source>
        <dbReference type="SAM" id="MobiDB-lite"/>
    </source>
</evidence>
<keyword evidence="9" id="KW-1185">Reference proteome</keyword>
<comment type="function">
    <text evidence="5">Subunit of the V1 complex of vacuolar(H+)-ATPase (V-ATPase), a multisubunit enzyme composed of a peripheral complex (V1) that hydrolyzes ATP and a membrane integral complex (V0) that translocates protons. V-ATPase is responsible for acidifying and maintaining the pH of intracellular compartments and in some cell types, is targeted to the plasma membrane, where it is responsible for acidifying the extracellular environment. Subunit H is essential for V-ATPase activity, but not for the assembly of the complex.</text>
</comment>
<evidence type="ECO:0000256" key="2">
    <source>
        <dbReference type="ARBA" id="ARBA00022448"/>
    </source>
</evidence>
<evidence type="ECO:0000313" key="9">
    <source>
        <dbReference type="Proteomes" id="UP000078492"/>
    </source>
</evidence>
<dbReference type="AlphaFoldDB" id="A0A151J8T4"/>
<protein>
    <submittedName>
        <fullName evidence="8">V-type proton ATPase subunit H</fullName>
    </submittedName>
</protein>
<dbReference type="STRING" id="471704.A0A151J8T4"/>
<dbReference type="Gene3D" id="1.25.10.10">
    <property type="entry name" value="Leucine-rich Repeat Variant"/>
    <property type="match status" value="2"/>
</dbReference>
<dbReference type="GO" id="GO:0000221">
    <property type="term" value="C:vacuolar proton-transporting V-type ATPase, V1 domain"/>
    <property type="evidence" value="ECO:0007669"/>
    <property type="project" value="InterPro"/>
</dbReference>
<dbReference type="PANTHER" id="PTHR10698">
    <property type="entry name" value="V-TYPE PROTON ATPASE SUBUNIT H"/>
    <property type="match status" value="1"/>
</dbReference>
<keyword evidence="2" id="KW-0813">Transport</keyword>
<feature type="region of interest" description="Disordered" evidence="6">
    <location>
        <begin position="574"/>
        <end position="594"/>
    </location>
</feature>
<dbReference type="InterPro" id="IPR011989">
    <property type="entry name" value="ARM-like"/>
</dbReference>